<evidence type="ECO:0000313" key="5">
    <source>
        <dbReference type="Proteomes" id="UP000244905"/>
    </source>
</evidence>
<feature type="signal peptide" evidence="2">
    <location>
        <begin position="1"/>
        <end position="19"/>
    </location>
</feature>
<keyword evidence="1 2" id="KW-0732">Signal</keyword>
<dbReference type="Gene3D" id="2.40.160.20">
    <property type="match status" value="1"/>
</dbReference>
<dbReference type="InterPro" id="IPR027385">
    <property type="entry name" value="Beta-barrel_OMP"/>
</dbReference>
<dbReference type="EMBL" id="PUEC01000002">
    <property type="protein sequence ID" value="PWB04217.1"/>
    <property type="molecule type" value="Genomic_DNA"/>
</dbReference>
<dbReference type="AlphaFoldDB" id="A0A2V1IMW6"/>
<comment type="caution">
    <text evidence="4">The sequence shown here is derived from an EMBL/GenBank/DDBJ whole genome shotgun (WGS) entry which is preliminary data.</text>
</comment>
<evidence type="ECO:0000259" key="3">
    <source>
        <dbReference type="Pfam" id="PF13505"/>
    </source>
</evidence>
<evidence type="ECO:0000256" key="1">
    <source>
        <dbReference type="ARBA" id="ARBA00022729"/>
    </source>
</evidence>
<reference evidence="5" key="1">
    <citation type="submission" date="2018-02" db="EMBL/GenBank/DDBJ databases">
        <authorList>
            <person name="Clavel T."/>
            <person name="Strowig T."/>
        </authorList>
    </citation>
    <scope>NUCLEOTIDE SEQUENCE [LARGE SCALE GENOMIC DNA]</scope>
    <source>
        <strain evidence="5">DSM 103720</strain>
    </source>
</reference>
<feature type="chain" id="PRO_5015895541" evidence="2">
    <location>
        <begin position="20"/>
        <end position="167"/>
    </location>
</feature>
<dbReference type="RefSeq" id="WP_107031141.1">
    <property type="nucleotide sequence ID" value="NZ_CAOLBL010000007.1"/>
</dbReference>
<dbReference type="SUPFAM" id="SSF56925">
    <property type="entry name" value="OMPA-like"/>
    <property type="match status" value="1"/>
</dbReference>
<sequence length="167" mass="18473">MKKFLVMAVMAIMALGVSAQVYVGGSLGYTHAKTDLGSGDQFTIAPEIGYNLNDSWAIGAGLNYTWVKDAYNQFEINPYARYTYFRTDLVSLFVDGGVDLGFSKPDEGDTSVVWGIGLKPGISLNLNEKFSLVAHMGFLGYQDLKERGKVYGIDLHNNLSFGFYYNF</sequence>
<feature type="domain" description="Outer membrane protein beta-barrel" evidence="3">
    <location>
        <begin position="4"/>
        <end position="167"/>
    </location>
</feature>
<accession>A0A2V1IMW6</accession>
<evidence type="ECO:0000313" key="4">
    <source>
        <dbReference type="EMBL" id="PWB04217.1"/>
    </source>
</evidence>
<gene>
    <name evidence="4" type="ORF">C5O23_01270</name>
</gene>
<keyword evidence="5" id="KW-1185">Reference proteome</keyword>
<dbReference type="Pfam" id="PF13505">
    <property type="entry name" value="OMP_b-brl"/>
    <property type="match status" value="1"/>
</dbReference>
<proteinExistence type="predicted"/>
<dbReference type="InterPro" id="IPR011250">
    <property type="entry name" value="OMP/PagP_B-barrel"/>
</dbReference>
<evidence type="ECO:0000256" key="2">
    <source>
        <dbReference type="SAM" id="SignalP"/>
    </source>
</evidence>
<name>A0A2V1IMW6_9BACT</name>
<organism evidence="4 5">
    <name type="scientific">Duncaniella muris</name>
    <dbReference type="NCBI Taxonomy" id="2094150"/>
    <lineage>
        <taxon>Bacteria</taxon>
        <taxon>Pseudomonadati</taxon>
        <taxon>Bacteroidota</taxon>
        <taxon>Bacteroidia</taxon>
        <taxon>Bacteroidales</taxon>
        <taxon>Muribaculaceae</taxon>
        <taxon>Duncaniella</taxon>
    </lineage>
</organism>
<dbReference type="Proteomes" id="UP000244905">
    <property type="component" value="Unassembled WGS sequence"/>
</dbReference>
<dbReference type="GeneID" id="82524980"/>
<protein>
    <submittedName>
        <fullName evidence="4">Porin family protein</fullName>
    </submittedName>
</protein>